<sequence>MKLRAPVRFSALANPLRPVGERLRCDPGTLVKNALIGLRSGRFLARLRRHISTLTEQTNAPLVDRDATAHRATSKLENHETVMIVPGPTSIEVIKSFAPSGCVSSLQIRGCRRGGTAIVARVFRRHEPQRGTGHPASAFDPVTEIRSKGVGTGWQIAAALHELLGCQTQKGLLASWDAARVDIGVAGAMPMST</sequence>
<keyword evidence="2" id="KW-1185">Reference proteome</keyword>
<protein>
    <submittedName>
        <fullName evidence="1">Uncharacterized protein</fullName>
    </submittedName>
</protein>
<proteinExistence type="predicted"/>
<evidence type="ECO:0000313" key="2">
    <source>
        <dbReference type="Proteomes" id="UP001318682"/>
    </source>
</evidence>
<dbReference type="Proteomes" id="UP001318682">
    <property type="component" value="Chromosome"/>
</dbReference>
<gene>
    <name evidence="1" type="ORF">ROLI_017950</name>
</gene>
<evidence type="ECO:0000313" key="1">
    <source>
        <dbReference type="EMBL" id="WVX48714.1"/>
    </source>
</evidence>
<reference evidence="2" key="1">
    <citation type="submission" date="2024-01" db="EMBL/GenBank/DDBJ databases">
        <title>Roseobacter fucihabitans sp. nov., isolated from the brown alga Fucus spiralis.</title>
        <authorList>
            <person name="Hahnke S."/>
            <person name="Berger M."/>
            <person name="Schlingloff A."/>
            <person name="Athale I."/>
            <person name="Neumann-Schaal M."/>
            <person name="Adenaya A."/>
            <person name="Poehlein A."/>
            <person name="Daniel R."/>
            <person name="Pertersen J."/>
            <person name="Brinkhoff T."/>
        </authorList>
    </citation>
    <scope>NUCLEOTIDE SEQUENCE [LARGE SCALE GENOMIC DNA]</scope>
    <source>
        <strain evidence="2">B14</strain>
    </source>
</reference>
<name>A0ABZ2BV06_9RHOB</name>
<accession>A0ABZ2BV06</accession>
<organism evidence="1 2">
    <name type="scientific">Roseobacter fucihabitans</name>
    <dbReference type="NCBI Taxonomy" id="1537242"/>
    <lineage>
        <taxon>Bacteria</taxon>
        <taxon>Pseudomonadati</taxon>
        <taxon>Pseudomonadota</taxon>
        <taxon>Alphaproteobacteria</taxon>
        <taxon>Rhodobacterales</taxon>
        <taxon>Roseobacteraceae</taxon>
        <taxon>Roseobacter</taxon>
    </lineage>
</organism>
<dbReference type="EMBL" id="CP143423">
    <property type="protein sequence ID" value="WVX48714.1"/>
    <property type="molecule type" value="Genomic_DNA"/>
</dbReference>